<keyword evidence="9 13" id="KW-0333">Golgi apparatus</keyword>
<keyword evidence="5 14" id="KW-0808">Transferase</keyword>
<dbReference type="PANTHER" id="PTHR32116:SF61">
    <property type="entry name" value="GALACTURONOSYLTRANSFERASE 9-RELATED"/>
    <property type="match status" value="1"/>
</dbReference>
<keyword evidence="4 13" id="KW-0328">Glycosyltransferase</keyword>
<reference evidence="14" key="1">
    <citation type="submission" date="2015-07" db="EMBL/GenBank/DDBJ databases">
        <title>Transcriptome Assembly of Anthurium amnicola.</title>
        <authorList>
            <person name="Suzuki J."/>
        </authorList>
    </citation>
    <scope>NUCLEOTIDE SEQUENCE</scope>
</reference>
<dbReference type="SUPFAM" id="SSF53448">
    <property type="entry name" value="Nucleotide-diphospho-sugar transferases"/>
    <property type="match status" value="1"/>
</dbReference>
<evidence type="ECO:0000256" key="1">
    <source>
        <dbReference type="ARBA" id="ARBA00004323"/>
    </source>
</evidence>
<organism evidence="14">
    <name type="scientific">Anthurium amnicola</name>
    <dbReference type="NCBI Taxonomy" id="1678845"/>
    <lineage>
        <taxon>Eukaryota</taxon>
        <taxon>Viridiplantae</taxon>
        <taxon>Streptophyta</taxon>
        <taxon>Embryophyta</taxon>
        <taxon>Tracheophyta</taxon>
        <taxon>Spermatophyta</taxon>
        <taxon>Magnoliopsida</taxon>
        <taxon>Liliopsida</taxon>
        <taxon>Araceae</taxon>
        <taxon>Pothoideae</taxon>
        <taxon>Potheae</taxon>
        <taxon>Anthurium</taxon>
    </lineage>
</organism>
<comment type="subcellular location">
    <subcellularLocation>
        <location evidence="1 13">Golgi apparatus membrane</location>
        <topology evidence="1 13">Single-pass type II membrane protein</topology>
    </subcellularLocation>
</comment>
<evidence type="ECO:0000256" key="8">
    <source>
        <dbReference type="ARBA" id="ARBA00022989"/>
    </source>
</evidence>
<evidence type="ECO:0000256" key="7">
    <source>
        <dbReference type="ARBA" id="ARBA00022968"/>
    </source>
</evidence>
<dbReference type="GO" id="GO:0071555">
    <property type="term" value="P:cell wall organization"/>
    <property type="evidence" value="ECO:0007669"/>
    <property type="project" value="UniProtKB-KW"/>
</dbReference>
<evidence type="ECO:0000256" key="3">
    <source>
        <dbReference type="ARBA" id="ARBA00006351"/>
    </source>
</evidence>
<dbReference type="GO" id="GO:0000139">
    <property type="term" value="C:Golgi membrane"/>
    <property type="evidence" value="ECO:0007669"/>
    <property type="project" value="UniProtKB-SubCell"/>
</dbReference>
<dbReference type="Gene3D" id="3.90.550.10">
    <property type="entry name" value="Spore Coat Polysaccharide Biosynthesis Protein SpsA, Chain A"/>
    <property type="match status" value="1"/>
</dbReference>
<protein>
    <recommendedName>
        <fullName evidence="13">Hexosyltransferase</fullName>
        <ecNumber evidence="13">2.4.1.-</ecNumber>
    </recommendedName>
</protein>
<evidence type="ECO:0000256" key="4">
    <source>
        <dbReference type="ARBA" id="ARBA00022676"/>
    </source>
</evidence>
<accession>A0A1D1YFU1</accession>
<comment type="pathway">
    <text evidence="2 13">Glycan metabolism; pectin biosynthesis.</text>
</comment>
<evidence type="ECO:0000256" key="10">
    <source>
        <dbReference type="ARBA" id="ARBA00023136"/>
    </source>
</evidence>
<dbReference type="UniPathway" id="UPA00845"/>
<keyword evidence="7" id="KW-0735">Signal-anchor</keyword>
<keyword evidence="11" id="KW-0325">Glycoprotein</keyword>
<evidence type="ECO:0000313" key="14">
    <source>
        <dbReference type="EMBL" id="JAT53491.1"/>
    </source>
</evidence>
<dbReference type="GO" id="GO:0047262">
    <property type="term" value="F:polygalacturonate 4-alpha-galacturonosyltransferase activity"/>
    <property type="evidence" value="ECO:0007669"/>
    <property type="project" value="InterPro"/>
</dbReference>
<dbReference type="Pfam" id="PF01501">
    <property type="entry name" value="Glyco_transf_8"/>
    <property type="match status" value="1"/>
</dbReference>
<dbReference type="EC" id="2.4.1.-" evidence="13"/>
<dbReference type="InterPro" id="IPR029044">
    <property type="entry name" value="Nucleotide-diphossugar_trans"/>
</dbReference>
<evidence type="ECO:0000256" key="13">
    <source>
        <dbReference type="RuleBase" id="RU362027"/>
    </source>
</evidence>
<evidence type="ECO:0000256" key="2">
    <source>
        <dbReference type="ARBA" id="ARBA00004877"/>
    </source>
</evidence>
<evidence type="ECO:0000256" key="5">
    <source>
        <dbReference type="ARBA" id="ARBA00022679"/>
    </source>
</evidence>
<dbReference type="PANTHER" id="PTHR32116">
    <property type="entry name" value="GALACTURONOSYLTRANSFERASE 4-RELATED"/>
    <property type="match status" value="1"/>
</dbReference>
<evidence type="ECO:0000256" key="11">
    <source>
        <dbReference type="ARBA" id="ARBA00023180"/>
    </source>
</evidence>
<sequence>AVAVAVAEAERPLPLDPPATMAPGARSGRPGGAPSFLTSYRVFVSALFTLLFLATLCALISSNSGGGDAAAGVDGGGPGRVSSGAGGLLRPAYLSRVTSLALQSDPFRTRLDLIYRQAADHVALVNAYAAYARRSKVDASRALRTFENLAASFASLLARLTHPDDVASAPEAQDEDALRSIEKEFKDRVKLARQLVSESKESFDTQLKIQKLRDTVFAVGEQLSRARKLGDLSSRIAAGSTPKSLHCLAMRLMEDRVAHPELYADAAAARDPALADPDLYHYAIFSDNVVAASVVVNSAVRNAAEPSKHAFHLVTDRMHLAAFQVWFRRRPPPGGARVEIRSDADFPFLNASYSPAVRMGLPGLDHLKFYLPEMYPGLRKMVLLEDDVVVQRDLAALWSADLDGRVNGAVETCFGSFRRYSQYLNFSHPAVKEKFSPRSCAWAYGVNLFDLDAWRREKCTEQYHYYQNLNEDGTLWKPGMTLPAGLMTFYTLTKPLDKSWHVMGLGYNPSISQDEISNAAVIHFNGNMKPWLDIAMNQYKHLWTKYVDTDMEFLQLCNFGL</sequence>
<dbReference type="FunFam" id="3.90.550.10:FF:000056">
    <property type="entry name" value="Hexosyltransferase"/>
    <property type="match status" value="1"/>
</dbReference>
<dbReference type="GO" id="GO:0045489">
    <property type="term" value="P:pectin biosynthetic process"/>
    <property type="evidence" value="ECO:0007669"/>
    <property type="project" value="UniProtKB-UniPathway"/>
</dbReference>
<dbReference type="CDD" id="cd06429">
    <property type="entry name" value="GT8_like_1"/>
    <property type="match status" value="1"/>
</dbReference>
<keyword evidence="12 13" id="KW-0961">Cell wall biogenesis/degradation</keyword>
<name>A0A1D1YFU1_9ARAE</name>
<dbReference type="EMBL" id="GDJX01014445">
    <property type="protein sequence ID" value="JAT53491.1"/>
    <property type="molecule type" value="Transcribed_RNA"/>
</dbReference>
<dbReference type="InterPro" id="IPR002495">
    <property type="entry name" value="Glyco_trans_8"/>
</dbReference>
<proteinExistence type="inferred from homology"/>
<evidence type="ECO:0000256" key="9">
    <source>
        <dbReference type="ARBA" id="ARBA00023034"/>
    </source>
</evidence>
<keyword evidence="8" id="KW-1133">Transmembrane helix</keyword>
<dbReference type="AlphaFoldDB" id="A0A1D1YFU1"/>
<comment type="similarity">
    <text evidence="3 13">Belongs to the glycosyltransferase 8 family.</text>
</comment>
<keyword evidence="10" id="KW-0472">Membrane</keyword>
<dbReference type="InterPro" id="IPR029993">
    <property type="entry name" value="GAUT"/>
</dbReference>
<evidence type="ECO:0000256" key="12">
    <source>
        <dbReference type="ARBA" id="ARBA00023316"/>
    </source>
</evidence>
<evidence type="ECO:0000256" key="6">
    <source>
        <dbReference type="ARBA" id="ARBA00022692"/>
    </source>
</evidence>
<keyword evidence="6" id="KW-0812">Transmembrane</keyword>
<gene>
    <name evidence="14" type="primary">GAUT9_1</name>
    <name evidence="14" type="ORF">g.91215</name>
</gene>
<feature type="non-terminal residue" evidence="14">
    <location>
        <position position="1"/>
    </location>
</feature>